<dbReference type="Gene3D" id="4.10.60.10">
    <property type="entry name" value="Zinc finger, CCHC-type"/>
    <property type="match status" value="1"/>
</dbReference>
<proteinExistence type="predicted"/>
<dbReference type="Gene3D" id="1.10.340.70">
    <property type="match status" value="1"/>
</dbReference>
<dbReference type="GO" id="GO:0004190">
    <property type="term" value="F:aspartic-type endopeptidase activity"/>
    <property type="evidence" value="ECO:0007669"/>
    <property type="project" value="UniProtKB-KW"/>
</dbReference>
<dbReference type="SUPFAM" id="SSF56672">
    <property type="entry name" value="DNA/RNA polymerases"/>
    <property type="match status" value="2"/>
</dbReference>
<evidence type="ECO:0000256" key="15">
    <source>
        <dbReference type="ARBA" id="ARBA00023172"/>
    </source>
</evidence>
<keyword evidence="7" id="KW-0064">Aspartyl protease</keyword>
<evidence type="ECO:0000256" key="10">
    <source>
        <dbReference type="ARBA" id="ARBA00022842"/>
    </source>
</evidence>
<dbReference type="EMBL" id="CP144746">
    <property type="protein sequence ID" value="WVZ58221.1"/>
    <property type="molecule type" value="Genomic_DNA"/>
</dbReference>
<dbReference type="InterPro" id="IPR036875">
    <property type="entry name" value="Znf_CCHC_sf"/>
</dbReference>
<evidence type="ECO:0000256" key="4">
    <source>
        <dbReference type="ARBA" id="ARBA00022695"/>
    </source>
</evidence>
<dbReference type="Gene3D" id="3.10.20.370">
    <property type="match status" value="1"/>
</dbReference>
<evidence type="ECO:0000256" key="17">
    <source>
        <dbReference type="SAM" id="MobiDB-lite"/>
    </source>
</evidence>
<dbReference type="InterPro" id="IPR012337">
    <property type="entry name" value="RNaseH-like_sf"/>
</dbReference>
<dbReference type="CDD" id="cd01647">
    <property type="entry name" value="RT_LTR"/>
    <property type="match status" value="2"/>
</dbReference>
<dbReference type="FunFam" id="1.10.340.70:FF:000001">
    <property type="entry name" value="Retrovirus-related Pol polyprotein from transposon gypsy-like Protein"/>
    <property type="match status" value="1"/>
</dbReference>
<keyword evidence="22" id="KW-1185">Reference proteome</keyword>
<dbReference type="GO" id="GO:0006310">
    <property type="term" value="P:DNA recombination"/>
    <property type="evidence" value="ECO:0007669"/>
    <property type="project" value="UniProtKB-KW"/>
</dbReference>
<keyword evidence="10" id="KW-0460">Magnesium</keyword>
<organism evidence="21 22">
    <name type="scientific">Paspalum notatum var. saurae</name>
    <dbReference type="NCBI Taxonomy" id="547442"/>
    <lineage>
        <taxon>Eukaryota</taxon>
        <taxon>Viridiplantae</taxon>
        <taxon>Streptophyta</taxon>
        <taxon>Embryophyta</taxon>
        <taxon>Tracheophyta</taxon>
        <taxon>Spermatophyta</taxon>
        <taxon>Magnoliopsida</taxon>
        <taxon>Liliopsida</taxon>
        <taxon>Poales</taxon>
        <taxon>Poaceae</taxon>
        <taxon>PACMAD clade</taxon>
        <taxon>Panicoideae</taxon>
        <taxon>Andropogonodae</taxon>
        <taxon>Paspaleae</taxon>
        <taxon>Paspalinae</taxon>
        <taxon>Paspalum</taxon>
    </lineage>
</organism>
<accession>A0AAQ3WDJ6</accession>
<feature type="domain" description="Reverse transcriptase" evidence="19">
    <location>
        <begin position="905"/>
        <end position="1084"/>
    </location>
</feature>
<keyword evidence="5" id="KW-0540">Nuclease</keyword>
<dbReference type="SUPFAM" id="SSF50630">
    <property type="entry name" value="Acid proteases"/>
    <property type="match status" value="1"/>
</dbReference>
<dbReference type="Gene3D" id="3.30.70.270">
    <property type="match status" value="4"/>
</dbReference>
<dbReference type="InterPro" id="IPR041588">
    <property type="entry name" value="Integrase_H2C2"/>
</dbReference>
<dbReference type="SUPFAM" id="SSF54160">
    <property type="entry name" value="Chromo domain-like"/>
    <property type="match status" value="1"/>
</dbReference>
<keyword evidence="2" id="KW-0645">Protease</keyword>
<feature type="region of interest" description="Disordered" evidence="17">
    <location>
        <begin position="1812"/>
        <end position="1867"/>
    </location>
</feature>
<evidence type="ECO:0000313" key="21">
    <source>
        <dbReference type="EMBL" id="WVZ58221.1"/>
    </source>
</evidence>
<feature type="compositionally biased region" description="Polar residues" evidence="17">
    <location>
        <begin position="1"/>
        <end position="10"/>
    </location>
</feature>
<evidence type="ECO:0000256" key="11">
    <source>
        <dbReference type="ARBA" id="ARBA00022908"/>
    </source>
</evidence>
<keyword evidence="16" id="KW-0863">Zinc-finger</keyword>
<dbReference type="Proteomes" id="UP001341281">
    <property type="component" value="Chromosome 02"/>
</dbReference>
<gene>
    <name evidence="21" type="ORF">U9M48_008509</name>
</gene>
<evidence type="ECO:0000256" key="6">
    <source>
        <dbReference type="ARBA" id="ARBA00022723"/>
    </source>
</evidence>
<dbReference type="Pfam" id="PF17921">
    <property type="entry name" value="Integrase_H2C2"/>
    <property type="match status" value="1"/>
</dbReference>
<protein>
    <recommendedName>
        <fullName evidence="1">RNA-directed DNA polymerase</fullName>
        <ecNumber evidence="1">2.7.7.49</ecNumber>
    </recommendedName>
</protein>
<dbReference type="CDD" id="cd00303">
    <property type="entry name" value="retropepsin_like"/>
    <property type="match status" value="1"/>
</dbReference>
<dbReference type="FunFam" id="3.10.10.10:FF:000007">
    <property type="entry name" value="Retrovirus-related Pol polyprotein from transposon 17.6-like Protein"/>
    <property type="match status" value="1"/>
</dbReference>
<dbReference type="InterPro" id="IPR000477">
    <property type="entry name" value="RT_dom"/>
</dbReference>
<keyword evidence="15" id="KW-0233">DNA recombination</keyword>
<dbReference type="Gene3D" id="2.40.70.10">
    <property type="entry name" value="Acid Proteases"/>
    <property type="match status" value="1"/>
</dbReference>
<evidence type="ECO:0000256" key="2">
    <source>
        <dbReference type="ARBA" id="ARBA00022670"/>
    </source>
</evidence>
<keyword evidence="13" id="KW-0239">DNA-directed DNA polymerase</keyword>
<evidence type="ECO:0000313" key="22">
    <source>
        <dbReference type="Proteomes" id="UP001341281"/>
    </source>
</evidence>
<dbReference type="Pfam" id="PF08284">
    <property type="entry name" value="RVP_2"/>
    <property type="match status" value="2"/>
</dbReference>
<dbReference type="GO" id="GO:0008270">
    <property type="term" value="F:zinc ion binding"/>
    <property type="evidence" value="ECO:0007669"/>
    <property type="project" value="UniProtKB-KW"/>
</dbReference>
<dbReference type="GO" id="GO:0003964">
    <property type="term" value="F:RNA-directed DNA polymerase activity"/>
    <property type="evidence" value="ECO:0007669"/>
    <property type="project" value="UniProtKB-KW"/>
</dbReference>
<dbReference type="PANTHER" id="PTHR37984">
    <property type="entry name" value="PROTEIN CBG26694"/>
    <property type="match status" value="1"/>
</dbReference>
<evidence type="ECO:0000259" key="19">
    <source>
        <dbReference type="PROSITE" id="PS50878"/>
    </source>
</evidence>
<dbReference type="PROSITE" id="PS50994">
    <property type="entry name" value="INTEGRASE"/>
    <property type="match status" value="1"/>
</dbReference>
<keyword evidence="8" id="KW-0255">Endonuclease</keyword>
<dbReference type="CDD" id="cd09274">
    <property type="entry name" value="RNase_HI_RT_Ty3"/>
    <property type="match status" value="1"/>
</dbReference>
<dbReference type="SMART" id="SM00343">
    <property type="entry name" value="ZnF_C2HC"/>
    <property type="match status" value="1"/>
</dbReference>
<evidence type="ECO:0000259" key="20">
    <source>
        <dbReference type="PROSITE" id="PS50994"/>
    </source>
</evidence>
<dbReference type="FunFam" id="3.10.20.370:FF:000001">
    <property type="entry name" value="Retrovirus-related Pol polyprotein from transposon 17.6-like protein"/>
    <property type="match status" value="1"/>
</dbReference>
<dbReference type="GO" id="GO:0006508">
    <property type="term" value="P:proteolysis"/>
    <property type="evidence" value="ECO:0007669"/>
    <property type="project" value="UniProtKB-KW"/>
</dbReference>
<name>A0AAQ3WDJ6_PASNO</name>
<feature type="domain" description="Integrase catalytic" evidence="20">
    <location>
        <begin position="1494"/>
        <end position="1595"/>
    </location>
</feature>
<dbReference type="InterPro" id="IPR043502">
    <property type="entry name" value="DNA/RNA_pol_sf"/>
</dbReference>
<dbReference type="GO" id="GO:0004519">
    <property type="term" value="F:endonuclease activity"/>
    <property type="evidence" value="ECO:0007669"/>
    <property type="project" value="UniProtKB-KW"/>
</dbReference>
<keyword evidence="11" id="KW-0229">DNA integration</keyword>
<keyword evidence="6" id="KW-0479">Metal-binding</keyword>
<evidence type="ECO:0000256" key="7">
    <source>
        <dbReference type="ARBA" id="ARBA00022750"/>
    </source>
</evidence>
<keyword evidence="12" id="KW-0695">RNA-directed DNA polymerase</keyword>
<evidence type="ECO:0000256" key="9">
    <source>
        <dbReference type="ARBA" id="ARBA00022801"/>
    </source>
</evidence>
<feature type="compositionally biased region" description="Low complexity" evidence="17">
    <location>
        <begin position="215"/>
        <end position="224"/>
    </location>
</feature>
<keyword evidence="4" id="KW-0548">Nucleotidyltransferase</keyword>
<dbReference type="GO" id="GO:0003677">
    <property type="term" value="F:DNA binding"/>
    <property type="evidence" value="ECO:0007669"/>
    <property type="project" value="UniProtKB-KW"/>
</dbReference>
<dbReference type="InterPro" id="IPR001878">
    <property type="entry name" value="Znf_CCHC"/>
</dbReference>
<dbReference type="Gene3D" id="3.10.10.10">
    <property type="entry name" value="HIV Type 1 Reverse Transcriptase, subunit A, domain 1"/>
    <property type="match status" value="2"/>
</dbReference>
<dbReference type="InterPro" id="IPR036397">
    <property type="entry name" value="RNaseH_sf"/>
</dbReference>
<dbReference type="InterPro" id="IPR056924">
    <property type="entry name" value="SH3_Tf2-1"/>
</dbReference>
<feature type="domain" description="CCHC-type" evidence="18">
    <location>
        <begin position="278"/>
        <end position="291"/>
    </location>
</feature>
<evidence type="ECO:0000256" key="3">
    <source>
        <dbReference type="ARBA" id="ARBA00022679"/>
    </source>
</evidence>
<evidence type="ECO:0000256" key="8">
    <source>
        <dbReference type="ARBA" id="ARBA00022759"/>
    </source>
</evidence>
<dbReference type="GO" id="GO:0003887">
    <property type="term" value="F:DNA-directed DNA polymerase activity"/>
    <property type="evidence" value="ECO:0007669"/>
    <property type="project" value="UniProtKB-KW"/>
</dbReference>
<evidence type="ECO:0000259" key="18">
    <source>
        <dbReference type="PROSITE" id="PS50158"/>
    </source>
</evidence>
<dbReference type="InterPro" id="IPR043128">
    <property type="entry name" value="Rev_trsase/Diguanyl_cyclase"/>
</dbReference>
<dbReference type="EC" id="2.7.7.49" evidence="1"/>
<dbReference type="Gene3D" id="3.30.420.10">
    <property type="entry name" value="Ribonuclease H-like superfamily/Ribonuclease H"/>
    <property type="match status" value="1"/>
</dbReference>
<dbReference type="PROSITE" id="PS50878">
    <property type="entry name" value="RT_POL"/>
    <property type="match status" value="1"/>
</dbReference>
<dbReference type="PROSITE" id="PS50158">
    <property type="entry name" value="ZF_CCHC"/>
    <property type="match status" value="1"/>
</dbReference>
<evidence type="ECO:0000256" key="1">
    <source>
        <dbReference type="ARBA" id="ARBA00012493"/>
    </source>
</evidence>
<dbReference type="GO" id="GO:0015074">
    <property type="term" value="P:DNA integration"/>
    <property type="evidence" value="ECO:0007669"/>
    <property type="project" value="UniProtKB-KW"/>
</dbReference>
<feature type="region of interest" description="Disordered" evidence="17">
    <location>
        <begin position="1"/>
        <end position="20"/>
    </location>
</feature>
<dbReference type="InterPro" id="IPR050951">
    <property type="entry name" value="Retrovirus_Pol_polyprotein"/>
</dbReference>
<keyword evidence="16" id="KW-0862">Zinc</keyword>
<evidence type="ECO:0000256" key="5">
    <source>
        <dbReference type="ARBA" id="ARBA00022722"/>
    </source>
</evidence>
<dbReference type="SUPFAM" id="SSF57756">
    <property type="entry name" value="Retrovirus zinc finger-like domains"/>
    <property type="match status" value="1"/>
</dbReference>
<dbReference type="InterPro" id="IPR016197">
    <property type="entry name" value="Chromo-like_dom_sf"/>
</dbReference>
<dbReference type="InterPro" id="IPR021109">
    <property type="entry name" value="Peptidase_aspartic_dom_sf"/>
</dbReference>
<keyword evidence="9" id="KW-0378">Hydrolase</keyword>
<keyword evidence="3" id="KW-0808">Transferase</keyword>
<evidence type="ECO:0000256" key="14">
    <source>
        <dbReference type="ARBA" id="ARBA00023125"/>
    </source>
</evidence>
<sequence length="1903" mass="215966">MFTPPETSAQGAAHGAPSPSELATQVAQQLIDLIAQAQQRRDPQEISYTDFAALQLPIFTVATDPLDADDWLRIIESKFDLSPQLTEQRRLASRHGVYMVPRGPGVLHSWQCNQPGTRSRGMSFVRLFGLTISRLASSSSSNESSMHFDKGTCRYSNVNTDPRRATRLLDGFDPTLLTHLGRSYDSFNELVDVAIDMEHRLRQAHEDQQKKRLASTPPSSPSQRPRVEHQFPPQIYYLEEPPLQEQCSGAQQPMSFCNAPPPPTVLVSTAKPSTGYTCFKCGKAGHFSRTCHSHQKASGSVPTGNGKKSAPKMGQLHYSQLEQVPECEPVLAGTFLVNDHPTIVLFDSGATFSFISKAYALKHGYEIIELKQRYHITAAGSSISTNHIGRDLFLQIGKESLFISPIVLPQLGIDVILGMEWLKQHNAMIDVGSRTVQLRSSSGTGVIIHVPLHKHVSHTVNVAEAQTEAQALAKIPYSDVFPKELPRLPPDRDVEFRIDLVPGTAPVSKRPYRMAPVELKELKTQLQEQLDKGFIRPSSSPWGYPALFVEKKDQGGKRLCVDYRPLNAVTVKNKYPLPHIDILFDQLGGATVFSKIDLRSGYHQIKVREEDIPKTAFSTRYGLYEYLVMSFGLTNASAFFMYLMNSVFMNELDKFVVVFIDDILVYSKNEKEHEEHLRIVLSRLREHKLYAKFSKCAFWLKEVAFLGHILSAKGVVVDPSKVEDVLNWKQPQTVTEIRSFLGLAGYYRRFIKDFSKIAKSDFSFISKAYALKHGPIVLPQLGIDVILGIEWLKQHNAMIDVGSRTVQLGSSSGTGVIIHVPLHKHVSHTVNVAEAQTEAQALAKIPVACEYPDVFPEELPRLPPDRDVEFRIDLVPGTAPVSKRPYRMAPDELKELKTQLQEQLDKGFIRPSSSPWGYPALFVEKKDQGGKRLCVDYRPLNAVTIKNKYPLPHIDILFDQLGGATVFSKIDLRSGYHQIKVREEDIPKTAFSTRYGLYEYLVMSFGWTNAPAFFMYLMNSVFMNELDKFVVVFIDDILVYSKNEKEHEEHLRIVLSRLREHKLYAKFSKCAFWLKEVAFLGHILSAKGVAVDPSKVEDVLNWKQPQTVTEIRSFLGLAGYYRRFIKDFSKIAKPMTALTQKNAKFAWSSKCEEAFGTLKTLLTSAPVLAQPDITKPFDMYCDASGSGLGCVLMQEGRVIAYASCQLRKHEVNYPTHDLELLAVVYALKKWRHYLLGNTCHIYTDHKSLKYIFTQPELNLRQRRWLELIKDYDLEVHYHPSKANVVADALSRKAHCNIIEARPTVRVLCCEIGDLEMPIALEAKLYNLVLEPTIKDQIIAAQKQDKGISHIRDEINDKKKACFKLDEEGVLWFKNCLVVPKDMELRKKILDEAHKSMFTLHPGSNKMYQDLKQKFWWTRMKREIAKYVSECDVCQRVKADHLKPAGMLQPLAVPAWKWEDIHMDFIVGLPRTQKGYDSIWVIIDRFTKSAHFIPIVSLHGVPLTITSDRGSLFVSRFWEQLQIALGTNLIHSSAYHPQTSGQVERVNQILEDMLRACALTYSTKWDECLPLAEFAYNNSYQKSLEMAPFEALYGRRCRTPLNWSEPGERVTFGPDLVTQAEEQVKFIHDNLKRAQSRQKSYSDKRRRPLVFEKDDHVYLKVSPMKGVHRFGVKGKLAPRYIRPIKITEQCGPVAYRLELPPHLAAVHDVFHVSQLKKCLRVLEEVIDTSQIQIQPDLTYEEKPIKILDQKQRSTRRRNINFYKVQWSNHSEEEATWEQEEFLQTKYPAAAGSRLRIWNAPVRGSHSSIALRARSSTPLPPHLTSVPLPESIDQDHRPATGLLPLPFASTRRQPPAAGRPRPRPASMMPLASQKPYTHLYVGPTCRVPARGVRIGPARANSALAP</sequence>
<dbReference type="Pfam" id="PF00078">
    <property type="entry name" value="RVT_1"/>
    <property type="match status" value="2"/>
</dbReference>
<dbReference type="SUPFAM" id="SSF53098">
    <property type="entry name" value="Ribonuclease H-like"/>
    <property type="match status" value="1"/>
</dbReference>
<evidence type="ECO:0000256" key="12">
    <source>
        <dbReference type="ARBA" id="ARBA00022918"/>
    </source>
</evidence>
<dbReference type="Pfam" id="PF17917">
    <property type="entry name" value="RT_RNaseH"/>
    <property type="match status" value="1"/>
</dbReference>
<dbReference type="InterPro" id="IPR041373">
    <property type="entry name" value="RT_RNaseH"/>
</dbReference>
<keyword evidence="14" id="KW-0238">DNA-binding</keyword>
<feature type="region of interest" description="Disordered" evidence="17">
    <location>
        <begin position="203"/>
        <end position="227"/>
    </location>
</feature>
<evidence type="ECO:0000256" key="16">
    <source>
        <dbReference type="PROSITE-ProRule" id="PRU00047"/>
    </source>
</evidence>
<evidence type="ECO:0000256" key="13">
    <source>
        <dbReference type="ARBA" id="ARBA00022932"/>
    </source>
</evidence>
<dbReference type="FunFam" id="3.30.70.270:FF:000115">
    <property type="entry name" value="Polyprotein of retroviral origin, putative"/>
    <property type="match status" value="1"/>
</dbReference>
<dbReference type="PANTHER" id="PTHR37984:SF5">
    <property type="entry name" value="PROTEIN NYNRIN-LIKE"/>
    <property type="match status" value="1"/>
</dbReference>
<dbReference type="Pfam" id="PF24626">
    <property type="entry name" value="SH3_Tf2-1"/>
    <property type="match status" value="1"/>
</dbReference>
<dbReference type="InterPro" id="IPR001584">
    <property type="entry name" value="Integrase_cat-core"/>
</dbReference>
<reference evidence="21 22" key="1">
    <citation type="submission" date="2024-02" db="EMBL/GenBank/DDBJ databases">
        <title>High-quality chromosome-scale genome assembly of Pensacola bahiagrass (Paspalum notatum Flugge var. saurae).</title>
        <authorList>
            <person name="Vega J.M."/>
            <person name="Podio M."/>
            <person name="Orjuela J."/>
            <person name="Siena L.A."/>
            <person name="Pessino S.C."/>
            <person name="Combes M.C."/>
            <person name="Mariac C."/>
            <person name="Albertini E."/>
            <person name="Pupilli F."/>
            <person name="Ortiz J.P.A."/>
            <person name="Leblanc O."/>
        </authorList>
    </citation>
    <scope>NUCLEOTIDE SEQUENCE [LARGE SCALE GENOMIC DNA]</scope>
    <source>
        <strain evidence="21">R1</strain>
        <tissue evidence="21">Leaf</tissue>
    </source>
</reference>